<dbReference type="Gene3D" id="3.30.450.40">
    <property type="match status" value="1"/>
</dbReference>
<dbReference type="PANTHER" id="PTHR33744">
    <property type="entry name" value="CARBOHYDRATE DIACID REGULATOR"/>
    <property type="match status" value="1"/>
</dbReference>
<evidence type="ECO:0000256" key="1">
    <source>
        <dbReference type="ARBA" id="ARBA00006754"/>
    </source>
</evidence>
<protein>
    <submittedName>
        <fullName evidence="4">Proline-responsive transcriptional activator PutR</fullName>
    </submittedName>
</protein>
<comment type="similarity">
    <text evidence="1">Belongs to the CdaR family.</text>
</comment>
<proteinExistence type="inferred from homology"/>
<dbReference type="InterPro" id="IPR025736">
    <property type="entry name" value="PucR_C-HTH_dom"/>
</dbReference>
<evidence type="ECO:0000313" key="5">
    <source>
        <dbReference type="Proteomes" id="UP000679950"/>
    </source>
</evidence>
<evidence type="ECO:0000259" key="3">
    <source>
        <dbReference type="Pfam" id="PF17853"/>
    </source>
</evidence>
<keyword evidence="5" id="KW-1185">Reference proteome</keyword>
<dbReference type="InterPro" id="IPR029016">
    <property type="entry name" value="GAF-like_dom_sf"/>
</dbReference>
<dbReference type="Pfam" id="PF17853">
    <property type="entry name" value="GGDEF_2"/>
    <property type="match status" value="1"/>
</dbReference>
<dbReference type="InterPro" id="IPR041522">
    <property type="entry name" value="CdaR_GGDEF"/>
</dbReference>
<dbReference type="Gene3D" id="1.10.10.2840">
    <property type="entry name" value="PucR C-terminal helix-turn-helix domain"/>
    <property type="match status" value="1"/>
</dbReference>
<accession>A0ABQ4KHF2</accession>
<evidence type="ECO:0000259" key="2">
    <source>
        <dbReference type="Pfam" id="PF13556"/>
    </source>
</evidence>
<dbReference type="EMBL" id="BORB01000011">
    <property type="protein sequence ID" value="GIN57378.1"/>
    <property type="molecule type" value="Genomic_DNA"/>
</dbReference>
<gene>
    <name evidence="4" type="primary">putR</name>
    <name evidence="4" type="ORF">J8TS2_16970</name>
</gene>
<dbReference type="Pfam" id="PF13556">
    <property type="entry name" value="HTH_30"/>
    <property type="match status" value="1"/>
</dbReference>
<comment type="caution">
    <text evidence="4">The sequence shown here is derived from an EMBL/GenBank/DDBJ whole genome shotgun (WGS) entry which is preliminary data.</text>
</comment>
<dbReference type="Proteomes" id="UP000679950">
    <property type="component" value="Unassembled WGS sequence"/>
</dbReference>
<dbReference type="RefSeq" id="WP_212966090.1">
    <property type="nucleotide sequence ID" value="NZ_BORB01000011.1"/>
</dbReference>
<reference evidence="4 5" key="1">
    <citation type="submission" date="2021-03" db="EMBL/GenBank/DDBJ databases">
        <title>Antimicrobial resistance genes in bacteria isolated from Japanese honey, and their potential for conferring macrolide and lincosamide resistance in the American foulbrood pathogen Paenibacillus larvae.</title>
        <authorList>
            <person name="Okamoto M."/>
            <person name="Kumagai M."/>
            <person name="Kanamori H."/>
            <person name="Takamatsu D."/>
        </authorList>
    </citation>
    <scope>NUCLEOTIDE SEQUENCE [LARGE SCALE GENOMIC DNA]</scope>
    <source>
        <strain evidence="4 5">J8TS2</strain>
    </source>
</reference>
<dbReference type="PANTHER" id="PTHR33744:SF1">
    <property type="entry name" value="DNA-BINDING TRANSCRIPTIONAL ACTIVATOR ADER"/>
    <property type="match status" value="1"/>
</dbReference>
<name>A0ABQ4KHF2_9BACI</name>
<feature type="domain" description="CdaR GGDEF-like" evidence="3">
    <location>
        <begin position="173"/>
        <end position="292"/>
    </location>
</feature>
<sequence length="411" mass="48266">MDRLLEKVQSLTNLNEITDIMSAHLKMPIVMEDDQFSLLAYSSFYIDHFDEVNRQTIFTKHWPLSILEKFMEKGIVDKLKTNPEPFRVEPLREIGLNQRIVVSAKYNDQILGYIWIQETDRQLKDTEIDFLQAVSFHVGQLLYQQKKLKWKKEQEKSSFYKRVMDDMFQTEAQLKWEAANLNISLPDVFTTVVFTVNSARKDESDKLLEKVELFANSLPFQVEVFIDQLKITVILGYKHPSSKNLIDCARELTAAVFSQFSNRSVFYGISNEYSSILLLKKSYQEALEVIKIAKFIGPTTLPTYEYGRLGIFRYLESISQYHKKWNDVNENLLKLKQKDKESQTRLLQTLEVFLSQNCRLKPTAEKLFIHPNTLKYRLNQITELTSITFDNFQENCQLYIDLQLLKVDLID</sequence>
<organism evidence="4 5">
    <name type="scientific">Lederbergia ruris</name>
    <dbReference type="NCBI Taxonomy" id="217495"/>
    <lineage>
        <taxon>Bacteria</taxon>
        <taxon>Bacillati</taxon>
        <taxon>Bacillota</taxon>
        <taxon>Bacilli</taxon>
        <taxon>Bacillales</taxon>
        <taxon>Bacillaceae</taxon>
        <taxon>Lederbergia</taxon>
    </lineage>
</organism>
<dbReference type="InterPro" id="IPR042070">
    <property type="entry name" value="PucR_C-HTH_sf"/>
</dbReference>
<dbReference type="InterPro" id="IPR051448">
    <property type="entry name" value="CdaR-like_regulators"/>
</dbReference>
<evidence type="ECO:0000313" key="4">
    <source>
        <dbReference type="EMBL" id="GIN57378.1"/>
    </source>
</evidence>
<feature type="domain" description="PucR C-terminal helix-turn-helix" evidence="2">
    <location>
        <begin position="346"/>
        <end position="403"/>
    </location>
</feature>